<sequence length="30" mass="3633">MKIEHIAIWANDIENFEHSTRNTFMLDRVT</sequence>
<feature type="non-terminal residue" evidence="1">
    <location>
        <position position="30"/>
    </location>
</feature>
<accession>X1AKY4</accession>
<organism evidence="1">
    <name type="scientific">marine sediment metagenome</name>
    <dbReference type="NCBI Taxonomy" id="412755"/>
    <lineage>
        <taxon>unclassified sequences</taxon>
        <taxon>metagenomes</taxon>
        <taxon>ecological metagenomes</taxon>
    </lineage>
</organism>
<comment type="caution">
    <text evidence="1">The sequence shown here is derived from an EMBL/GenBank/DDBJ whole genome shotgun (WGS) entry which is preliminary data.</text>
</comment>
<name>X1AKY4_9ZZZZ</name>
<dbReference type="AlphaFoldDB" id="X1AKY4"/>
<proteinExistence type="predicted"/>
<protein>
    <submittedName>
        <fullName evidence="1">Uncharacterized protein</fullName>
    </submittedName>
</protein>
<evidence type="ECO:0000313" key="1">
    <source>
        <dbReference type="EMBL" id="GAG83129.1"/>
    </source>
</evidence>
<reference evidence="1" key="1">
    <citation type="journal article" date="2014" name="Front. Microbiol.">
        <title>High frequency of phylogenetically diverse reductive dehalogenase-homologous genes in deep subseafloor sedimentary metagenomes.</title>
        <authorList>
            <person name="Kawai M."/>
            <person name="Futagami T."/>
            <person name="Toyoda A."/>
            <person name="Takaki Y."/>
            <person name="Nishi S."/>
            <person name="Hori S."/>
            <person name="Arai W."/>
            <person name="Tsubouchi T."/>
            <person name="Morono Y."/>
            <person name="Uchiyama I."/>
            <person name="Ito T."/>
            <person name="Fujiyama A."/>
            <person name="Inagaki F."/>
            <person name="Takami H."/>
        </authorList>
    </citation>
    <scope>NUCLEOTIDE SEQUENCE</scope>
    <source>
        <strain evidence="1">Expedition CK06-06</strain>
    </source>
</reference>
<dbReference type="EMBL" id="BART01015334">
    <property type="protein sequence ID" value="GAG83129.1"/>
    <property type="molecule type" value="Genomic_DNA"/>
</dbReference>
<gene>
    <name evidence="1" type="ORF">S01H4_29804</name>
</gene>